<gene>
    <name evidence="3" type="ORF">Agub_g14705</name>
</gene>
<name>A0AAD3E3I7_9CHLO</name>
<comment type="caution">
    <text evidence="3">The sequence shown here is derived from an EMBL/GenBank/DDBJ whole genome shotgun (WGS) entry which is preliminary data.</text>
</comment>
<proteinExistence type="predicted"/>
<dbReference type="AlphaFoldDB" id="A0AAD3E3I7"/>
<feature type="region of interest" description="Disordered" evidence="1">
    <location>
        <begin position="129"/>
        <end position="305"/>
    </location>
</feature>
<accession>A0AAD3E3I7</accession>
<feature type="chain" id="PRO_5042141321" evidence="2">
    <location>
        <begin position="17"/>
        <end position="456"/>
    </location>
</feature>
<feature type="compositionally biased region" description="Polar residues" evidence="1">
    <location>
        <begin position="292"/>
        <end position="305"/>
    </location>
</feature>
<feature type="signal peptide" evidence="2">
    <location>
        <begin position="1"/>
        <end position="16"/>
    </location>
</feature>
<organism evidence="3 4">
    <name type="scientific">Astrephomene gubernaculifera</name>
    <dbReference type="NCBI Taxonomy" id="47775"/>
    <lineage>
        <taxon>Eukaryota</taxon>
        <taxon>Viridiplantae</taxon>
        <taxon>Chlorophyta</taxon>
        <taxon>core chlorophytes</taxon>
        <taxon>Chlorophyceae</taxon>
        <taxon>CS clade</taxon>
        <taxon>Chlamydomonadales</taxon>
        <taxon>Astrephomenaceae</taxon>
        <taxon>Astrephomene</taxon>
    </lineage>
</organism>
<keyword evidence="4" id="KW-1185">Reference proteome</keyword>
<feature type="compositionally biased region" description="Pro residues" evidence="1">
    <location>
        <begin position="129"/>
        <end position="276"/>
    </location>
</feature>
<evidence type="ECO:0000256" key="2">
    <source>
        <dbReference type="SAM" id="SignalP"/>
    </source>
</evidence>
<reference evidence="3 4" key="1">
    <citation type="journal article" date="2021" name="Sci. Rep.">
        <title>Genome sequencing of the multicellular alga Astrephomene provides insights into convergent evolution of germ-soma differentiation.</title>
        <authorList>
            <person name="Yamashita S."/>
            <person name="Yamamoto K."/>
            <person name="Matsuzaki R."/>
            <person name="Suzuki S."/>
            <person name="Yamaguchi H."/>
            <person name="Hirooka S."/>
            <person name="Minakuchi Y."/>
            <person name="Miyagishima S."/>
            <person name="Kawachi M."/>
            <person name="Toyoda A."/>
            <person name="Nozaki H."/>
        </authorList>
    </citation>
    <scope>NUCLEOTIDE SEQUENCE [LARGE SCALE GENOMIC DNA]</scope>
    <source>
        <strain evidence="3 4">NIES-4017</strain>
    </source>
</reference>
<protein>
    <submittedName>
        <fullName evidence="3">Uncharacterized protein</fullName>
    </submittedName>
</protein>
<evidence type="ECO:0000313" key="3">
    <source>
        <dbReference type="EMBL" id="GFR52172.1"/>
    </source>
</evidence>
<keyword evidence="2" id="KW-0732">Signal</keyword>
<dbReference type="EMBL" id="BMAR01000059">
    <property type="protein sequence ID" value="GFR52172.1"/>
    <property type="molecule type" value="Genomic_DNA"/>
</dbReference>
<dbReference type="Proteomes" id="UP001054857">
    <property type="component" value="Unassembled WGS sequence"/>
</dbReference>
<evidence type="ECO:0000313" key="4">
    <source>
        <dbReference type="Proteomes" id="UP001054857"/>
    </source>
</evidence>
<evidence type="ECO:0000256" key="1">
    <source>
        <dbReference type="SAM" id="MobiDB-lite"/>
    </source>
</evidence>
<sequence length="456" mass="47986">MLVSKALLLFLFTVTAHRTVFSYVLVSNYECYADSIFPSSAVFNQYNREPGESAFQFIRRLAAYCDSAYQCYSFDTRGHLFTSQSPSERYVEYGADLYIKSWDPNPKATCIGGSSPSFWLPTAPPPAIPPGLPPTFPLPPASPPSPPPLPPAIPPGLPPTFPLPPASPPSPPPLPPAIPPGLPPTFPLPPTSPPSPPPPPPPPRVTDNSPPPSPRPHSPPPPSPPPSSPLRPPPPSPRPPLAPPPPSPTPPAPPSRPPPSFPPPSPPPAIPPPPTPQSQSVYWTSYALGPNDPSSSNGQAGSVSNLAGPPAPQVVAAKTCKPAPAFSWVPTKVAPRYVVAYFNQTPAARVNQVTSVLLYVLNVGSLDPAFTSIDLLLRVPGQGTSRWVTLYTGISSQQLTCPGINRFALSVASLQPQMPLVAVSEVSAVRVNVNGAYISSKSDLPHLAAVGLQLLA</sequence>